<gene>
    <name evidence="1" type="ORF">MKP18_002929</name>
</gene>
<dbReference type="AlphaFoldDB" id="A0AAD2U5A4"/>
<sequence length="164" mass="19384">MSKLKEYLKNNYEIMRLDELGRSGKYSTFQKKDGMYTQSVLLDCDLEGTLKEIQVSISDGENRHTRLYMPEFVEHMIQHEVSDERILAELSERVKSEFKKQYTTDLVKRFGGVDRVKEASWKMAMDDVYCWELDKWVTQGYWKANMRDTYTGVTLRDLVIAARI</sequence>
<accession>A0AAD2U5A4</accession>
<dbReference type="RefSeq" id="WP_050489674.1">
    <property type="nucleotide sequence ID" value="NZ_CP115621.1"/>
</dbReference>
<organism evidence="1">
    <name type="scientific">Acinetobacter baumannii</name>
    <dbReference type="NCBI Taxonomy" id="470"/>
    <lineage>
        <taxon>Bacteria</taxon>
        <taxon>Pseudomonadati</taxon>
        <taxon>Pseudomonadota</taxon>
        <taxon>Gammaproteobacteria</taxon>
        <taxon>Moraxellales</taxon>
        <taxon>Moraxellaceae</taxon>
        <taxon>Acinetobacter</taxon>
        <taxon>Acinetobacter calcoaceticus/baumannii complex</taxon>
    </lineage>
</organism>
<protein>
    <submittedName>
        <fullName evidence="1">Uncharacterized protein</fullName>
    </submittedName>
</protein>
<dbReference type="EMBL" id="ABFEVW030000020">
    <property type="protein sequence ID" value="EMN1072592.1"/>
    <property type="molecule type" value="Genomic_DNA"/>
</dbReference>
<proteinExistence type="predicted"/>
<dbReference type="EMBL" id="ABFEVW020000020">
    <property type="protein sequence ID" value="EKU3569495.1"/>
    <property type="molecule type" value="Genomic_DNA"/>
</dbReference>
<evidence type="ECO:0000313" key="1">
    <source>
        <dbReference type="EMBL" id="EKU3569495.1"/>
    </source>
</evidence>
<name>A0AAD2U5A4_ACIBA</name>
<reference evidence="1" key="1">
    <citation type="submission" date="2023-06" db="EMBL/GenBank/DDBJ databases">
        <authorList>
            <consortium name="Clinical and Environmental Microbiology Branch: Whole genome sequencing antimicrobial resistance pathogens in the healthcare setting"/>
        </authorList>
    </citation>
    <scope>NUCLEOTIDE SEQUENCE</scope>
    <source>
        <strain evidence="1">2021GN-00227</strain>
    </source>
</reference>
<comment type="caution">
    <text evidence="1">The sequence shown here is derived from an EMBL/GenBank/DDBJ whole genome shotgun (WGS) entry which is preliminary data.</text>
</comment>